<protein>
    <submittedName>
        <fullName evidence="3">Glycoside hydrolase family 78 protein</fullName>
    </submittedName>
</protein>
<sequence>MQPLSSPNKLTVMLAMIVVCLFNATNGHPVSKRSQDGATIYATDNTTTLSSSNGTPSIVILYYGHNVEGIPTFEIVSASGDTSIFEISYAESQRRSTSPSGSYGHLPNQPLQHHWPIHHLESSHPGSVSLPSGTLALRNVGVKPTTDTTPLNLLPGSFSCSDVDITRIWSVGVRTLNSAITSAALPANLTMEIGSWQSIHATADLTDVSVSVNGTLVLQFSQFAHFYGSFGIGASFGHAAYFQNITATSPTGRIIYTHPLIDRSFLIDFFSGSNPADTIVDGSRRDRIAYSGDLDISVGVNFASTFAPSYIDGSLDLIGSYQLPPGFFLPTAKIQQEPLSTPLNVNLTGLIGYSFNLLTAIAQNYQTRGNVSLARTWAPKVVSMLDWADSQAASGLFNLTTPSFGVQRGLRVRPAAVSGATERCRSERHRLPDPSRNATSILSVMASQLAAPAGSLAFSPSTIAAGWAAKVSPYARRASSALTLLKKTWAPMADPARSNYTGCFWETLNADGTAGLDLVTSLCHGWAAGPTAELTIHVLGVQPIAVGFTQWKVQPLTMGLEWANVTVPTVLGNIKVSWSFETGMLQMSVQSPAGGNRGTVYLPQPMPASSGQTVILVNGVPSFQINGGDTFVLTQQAATATTGTANPTAGTTTGSSVGAAVRPSGATVMSVSLCVISIAAALM</sequence>
<dbReference type="Pfam" id="PF17390">
    <property type="entry name" value="Bac_rhamnosid_C"/>
    <property type="match status" value="1"/>
</dbReference>
<evidence type="ECO:0000313" key="3">
    <source>
        <dbReference type="EMBL" id="PRP84670.1"/>
    </source>
</evidence>
<organism evidence="3 4">
    <name type="scientific">Planoprotostelium fungivorum</name>
    <dbReference type="NCBI Taxonomy" id="1890364"/>
    <lineage>
        <taxon>Eukaryota</taxon>
        <taxon>Amoebozoa</taxon>
        <taxon>Evosea</taxon>
        <taxon>Variosea</taxon>
        <taxon>Cavosteliida</taxon>
        <taxon>Cavosteliaceae</taxon>
        <taxon>Planoprotostelium</taxon>
    </lineage>
</organism>
<dbReference type="Proteomes" id="UP000241769">
    <property type="component" value="Unassembled WGS sequence"/>
</dbReference>
<name>A0A2P6NL35_9EUKA</name>
<gene>
    <name evidence="3" type="ORF">PROFUN_07920</name>
</gene>
<feature type="domain" description="Alpha-L-rhamnosidase C-terminal" evidence="2">
    <location>
        <begin position="540"/>
        <end position="607"/>
    </location>
</feature>
<dbReference type="SUPFAM" id="SSF48208">
    <property type="entry name" value="Six-hairpin glycosidases"/>
    <property type="match status" value="1"/>
</dbReference>
<keyword evidence="3" id="KW-0378">Hydrolase</keyword>
<dbReference type="EMBL" id="MDYQ01000058">
    <property type="protein sequence ID" value="PRP84670.1"/>
    <property type="molecule type" value="Genomic_DNA"/>
</dbReference>
<feature type="chain" id="PRO_5015124301" evidence="1">
    <location>
        <begin position="28"/>
        <end position="683"/>
    </location>
</feature>
<accession>A0A2P6NL35</accession>
<dbReference type="AlphaFoldDB" id="A0A2P6NL35"/>
<dbReference type="GO" id="GO:0005975">
    <property type="term" value="P:carbohydrate metabolic process"/>
    <property type="evidence" value="ECO:0007669"/>
    <property type="project" value="InterPro"/>
</dbReference>
<evidence type="ECO:0000259" key="2">
    <source>
        <dbReference type="Pfam" id="PF17390"/>
    </source>
</evidence>
<dbReference type="Gene3D" id="1.50.10.10">
    <property type="match status" value="2"/>
</dbReference>
<dbReference type="InterPro" id="IPR012341">
    <property type="entry name" value="6hp_glycosidase-like_sf"/>
</dbReference>
<dbReference type="STRING" id="1890364.A0A2P6NL35"/>
<dbReference type="Gene3D" id="2.60.420.10">
    <property type="entry name" value="Maltose phosphorylase, domain 3"/>
    <property type="match status" value="1"/>
</dbReference>
<evidence type="ECO:0000256" key="1">
    <source>
        <dbReference type="SAM" id="SignalP"/>
    </source>
</evidence>
<feature type="signal peptide" evidence="1">
    <location>
        <begin position="1"/>
        <end position="27"/>
    </location>
</feature>
<dbReference type="InParanoid" id="A0A2P6NL35"/>
<dbReference type="PANTHER" id="PTHR34987">
    <property type="entry name" value="C, PUTATIVE (AFU_ORTHOLOGUE AFUA_3G02880)-RELATED"/>
    <property type="match status" value="1"/>
</dbReference>
<comment type="caution">
    <text evidence="3">The sequence shown here is derived from an EMBL/GenBank/DDBJ whole genome shotgun (WGS) entry which is preliminary data.</text>
</comment>
<dbReference type="InterPro" id="IPR008928">
    <property type="entry name" value="6-hairpin_glycosidase_sf"/>
</dbReference>
<dbReference type="GO" id="GO:0016787">
    <property type="term" value="F:hydrolase activity"/>
    <property type="evidence" value="ECO:0007669"/>
    <property type="project" value="UniProtKB-KW"/>
</dbReference>
<dbReference type="InterPro" id="IPR035398">
    <property type="entry name" value="Bac_rhamnosid_C"/>
</dbReference>
<dbReference type="PANTHER" id="PTHR34987:SF4">
    <property type="entry name" value="ALPHA-L-RHAMNOSIDASE C-TERMINAL DOMAIN-CONTAINING PROTEIN"/>
    <property type="match status" value="1"/>
</dbReference>
<keyword evidence="1" id="KW-0732">Signal</keyword>
<proteinExistence type="predicted"/>
<keyword evidence="4" id="KW-1185">Reference proteome</keyword>
<reference evidence="3 4" key="1">
    <citation type="journal article" date="2018" name="Genome Biol. Evol.">
        <title>Multiple Roots of Fruiting Body Formation in Amoebozoa.</title>
        <authorList>
            <person name="Hillmann F."/>
            <person name="Forbes G."/>
            <person name="Novohradska S."/>
            <person name="Ferling I."/>
            <person name="Riege K."/>
            <person name="Groth M."/>
            <person name="Westermann M."/>
            <person name="Marz M."/>
            <person name="Spaller T."/>
            <person name="Winckler T."/>
            <person name="Schaap P."/>
            <person name="Glockner G."/>
        </authorList>
    </citation>
    <scope>NUCLEOTIDE SEQUENCE [LARGE SCALE GENOMIC DNA]</scope>
    <source>
        <strain evidence="3 4">Jena</strain>
    </source>
</reference>
<dbReference type="OrthoDB" id="10036721at2759"/>
<evidence type="ECO:0000313" key="4">
    <source>
        <dbReference type="Proteomes" id="UP000241769"/>
    </source>
</evidence>